<dbReference type="InterPro" id="IPR023606">
    <property type="entry name" value="CoA-Trfase_III_dom_1_sf"/>
</dbReference>
<dbReference type="SUPFAM" id="SSF89796">
    <property type="entry name" value="CoA-transferase family III (CaiB/BaiF)"/>
    <property type="match status" value="1"/>
</dbReference>
<dbReference type="PATRIC" id="fig|158500.4.peg.289"/>
<evidence type="ECO:0000256" key="1">
    <source>
        <dbReference type="ARBA" id="ARBA00022679"/>
    </source>
</evidence>
<dbReference type="Pfam" id="PF02515">
    <property type="entry name" value="CoA_transf_3"/>
    <property type="match status" value="1"/>
</dbReference>
<dbReference type="Proteomes" id="UP000024329">
    <property type="component" value="Unassembled WGS sequence"/>
</dbReference>
<dbReference type="STRING" id="158500.BES08_01475"/>
<comment type="caution">
    <text evidence="2">The sequence shown here is derived from an EMBL/GenBank/DDBJ whole genome shotgun (WGS) entry which is preliminary data.</text>
</comment>
<name>A0A031K3I8_9SPHN</name>
<dbReference type="eggNOG" id="COG1804">
    <property type="taxonomic scope" value="Bacteria"/>
</dbReference>
<dbReference type="RefSeq" id="WP_236727270.1">
    <property type="nucleotide sequence ID" value="NZ_JFYZ01000001.1"/>
</dbReference>
<accession>A0A031K3I8</accession>
<dbReference type="InterPro" id="IPR003673">
    <property type="entry name" value="CoA-Trfase_fam_III"/>
</dbReference>
<dbReference type="Gene3D" id="3.30.1540.10">
    <property type="entry name" value="formyl-coa transferase, domain 3"/>
    <property type="match status" value="1"/>
</dbReference>
<dbReference type="PANTHER" id="PTHR48207">
    <property type="entry name" value="SUCCINATE--HYDROXYMETHYLGLUTARATE COA-TRANSFERASE"/>
    <property type="match status" value="1"/>
</dbReference>
<dbReference type="Gene3D" id="3.40.50.10540">
    <property type="entry name" value="Crotonobetainyl-coa:carnitine coa-transferase, domain 1"/>
    <property type="match status" value="1"/>
</dbReference>
<evidence type="ECO:0000313" key="3">
    <source>
        <dbReference type="Proteomes" id="UP000024329"/>
    </source>
</evidence>
<dbReference type="InterPro" id="IPR044855">
    <property type="entry name" value="CoA-Trfase_III_dom3_sf"/>
</dbReference>
<reference evidence="2 3" key="1">
    <citation type="submission" date="2014-03" db="EMBL/GenBank/DDBJ databases">
        <title>Whole genome sequence of Novosphingobium resinovorum KF1.</title>
        <authorList>
            <person name="Gan H.M."/>
            <person name="Gan H.Y."/>
            <person name="Chew T.H."/>
            <person name="Savka M.A."/>
        </authorList>
    </citation>
    <scope>NUCLEOTIDE SEQUENCE [LARGE SCALE GENOMIC DNA]</scope>
    <source>
        <strain evidence="2 3">KF1</strain>
    </source>
</reference>
<proteinExistence type="predicted"/>
<keyword evidence="1 2" id="KW-0808">Transferase</keyword>
<dbReference type="AlphaFoldDB" id="A0A031K3I8"/>
<dbReference type="GO" id="GO:0008410">
    <property type="term" value="F:CoA-transferase activity"/>
    <property type="evidence" value="ECO:0007669"/>
    <property type="project" value="TreeGrafter"/>
</dbReference>
<evidence type="ECO:0000313" key="2">
    <source>
        <dbReference type="EMBL" id="EZP84526.1"/>
    </source>
</evidence>
<protein>
    <submittedName>
        <fullName evidence="2">Putative acyl-CoA transferase/carnitine dehydratase</fullName>
    </submittedName>
</protein>
<gene>
    <name evidence="2" type="ORF">BV97_00281</name>
</gene>
<sequence>MKTAEGLDLVKRMVATADVLIDNIRYGDSTAGACAALACVAALHHRESTGEGRFIDLSAVEAMTGLVGDSLFAASVIGAVPEADGNFHPEMCPHGAYPCAEHGWTSIAVANETEWQALCQVLQAPALAADKRFAALADRLLNRLALDAAIGALTVSHDAAQLAEKLRNAGVPAFKSMSSLDLVTDAFLWQRQAYRLVSDHRSGTRRIIGPSWRTSPDPPLIERGARLLGEHNGYV</sequence>
<dbReference type="EMBL" id="JFYZ01000001">
    <property type="protein sequence ID" value="EZP84526.1"/>
    <property type="molecule type" value="Genomic_DNA"/>
</dbReference>
<organism evidence="2 3">
    <name type="scientific">Novosphingobium resinovorum</name>
    <dbReference type="NCBI Taxonomy" id="158500"/>
    <lineage>
        <taxon>Bacteria</taxon>
        <taxon>Pseudomonadati</taxon>
        <taxon>Pseudomonadota</taxon>
        <taxon>Alphaproteobacteria</taxon>
        <taxon>Sphingomonadales</taxon>
        <taxon>Sphingomonadaceae</taxon>
        <taxon>Novosphingobium</taxon>
    </lineage>
</organism>
<dbReference type="InterPro" id="IPR050483">
    <property type="entry name" value="CoA-transferase_III_domain"/>
</dbReference>
<dbReference type="PANTHER" id="PTHR48207:SF3">
    <property type="entry name" value="SUCCINATE--HYDROXYMETHYLGLUTARATE COA-TRANSFERASE"/>
    <property type="match status" value="1"/>
</dbReference>